<comment type="caution">
    <text evidence="2">The sequence shown here is derived from an EMBL/GenBank/DDBJ whole genome shotgun (WGS) entry which is preliminary data.</text>
</comment>
<accession>A0ABW3CS99</accession>
<sequence length="158" mass="16475">MKRLLMTLTFAIATITLCNAQKIEMEKGFGGYKYTQNGTRLTMGQVVAAVQSNPEAYNLIKKAQSKKTTASLMSLVGGALIGWPIGASIGGGDPNWTLAGVGAGFVAVSIPIASGGNKKAKQAVELYNSSLDSASNISFRPEFKIVANANGIGLSVNF</sequence>
<dbReference type="Proteomes" id="UP001596978">
    <property type="component" value="Unassembled WGS sequence"/>
</dbReference>
<keyword evidence="1" id="KW-0732">Signal</keyword>
<feature type="chain" id="PRO_5045654318" evidence="1">
    <location>
        <begin position="21"/>
        <end position="158"/>
    </location>
</feature>
<gene>
    <name evidence="2" type="ORF">ACFQ1M_00420</name>
</gene>
<dbReference type="EMBL" id="JBHTJH010000001">
    <property type="protein sequence ID" value="MFD0860653.1"/>
    <property type="molecule type" value="Genomic_DNA"/>
</dbReference>
<proteinExistence type="predicted"/>
<protein>
    <submittedName>
        <fullName evidence="2">Uncharacterized protein</fullName>
    </submittedName>
</protein>
<feature type="signal peptide" evidence="1">
    <location>
        <begin position="1"/>
        <end position="20"/>
    </location>
</feature>
<evidence type="ECO:0000313" key="3">
    <source>
        <dbReference type="Proteomes" id="UP001596978"/>
    </source>
</evidence>
<evidence type="ECO:0000256" key="1">
    <source>
        <dbReference type="SAM" id="SignalP"/>
    </source>
</evidence>
<dbReference type="RefSeq" id="WP_386402288.1">
    <property type="nucleotide sequence ID" value="NZ_JBHTJH010000001.1"/>
</dbReference>
<evidence type="ECO:0000313" key="2">
    <source>
        <dbReference type="EMBL" id="MFD0860653.1"/>
    </source>
</evidence>
<name>A0ABW3CS99_9FLAO</name>
<keyword evidence="3" id="KW-1185">Reference proteome</keyword>
<reference evidence="3" key="1">
    <citation type="journal article" date="2019" name="Int. J. Syst. Evol. Microbiol.">
        <title>The Global Catalogue of Microorganisms (GCM) 10K type strain sequencing project: providing services to taxonomists for standard genome sequencing and annotation.</title>
        <authorList>
            <consortium name="The Broad Institute Genomics Platform"/>
            <consortium name="The Broad Institute Genome Sequencing Center for Infectious Disease"/>
            <person name="Wu L."/>
            <person name="Ma J."/>
        </authorList>
    </citation>
    <scope>NUCLEOTIDE SEQUENCE [LARGE SCALE GENOMIC DNA]</scope>
    <source>
        <strain evidence="3">CCUG 62952</strain>
    </source>
</reference>
<organism evidence="2 3">
    <name type="scientific">Sungkyunkwania multivorans</name>
    <dbReference type="NCBI Taxonomy" id="1173618"/>
    <lineage>
        <taxon>Bacteria</taxon>
        <taxon>Pseudomonadati</taxon>
        <taxon>Bacteroidota</taxon>
        <taxon>Flavobacteriia</taxon>
        <taxon>Flavobacteriales</taxon>
        <taxon>Flavobacteriaceae</taxon>
        <taxon>Sungkyunkwania</taxon>
    </lineage>
</organism>